<dbReference type="Gene3D" id="3.40.50.300">
    <property type="entry name" value="P-loop containing nucleotide triphosphate hydrolases"/>
    <property type="match status" value="1"/>
</dbReference>
<dbReference type="GO" id="GO:0003724">
    <property type="term" value="F:RNA helicase activity"/>
    <property type="evidence" value="ECO:0007669"/>
    <property type="project" value="UniProtKB-EC"/>
</dbReference>
<dbReference type="STRING" id="299467.A0A443S0T3"/>
<dbReference type="InterPro" id="IPR027417">
    <property type="entry name" value="P-loop_NTPase"/>
</dbReference>
<dbReference type="GO" id="GO:0016787">
    <property type="term" value="F:hydrolase activity"/>
    <property type="evidence" value="ECO:0007669"/>
    <property type="project" value="UniProtKB-KW"/>
</dbReference>
<dbReference type="EMBL" id="NCKV01013742">
    <property type="protein sequence ID" value="RWS21091.1"/>
    <property type="molecule type" value="Genomic_DNA"/>
</dbReference>
<reference evidence="9 10" key="1">
    <citation type="journal article" date="2018" name="Gigascience">
        <title>Genomes of trombidid mites reveal novel predicted allergens and laterally-transferred genes associated with secondary metabolism.</title>
        <authorList>
            <person name="Dong X."/>
            <person name="Chaisiri K."/>
            <person name="Xia D."/>
            <person name="Armstrong S.D."/>
            <person name="Fang Y."/>
            <person name="Donnelly M.J."/>
            <person name="Kadowaki T."/>
            <person name="McGarry J.W."/>
            <person name="Darby A.C."/>
            <person name="Makepeace B.L."/>
        </authorList>
    </citation>
    <scope>NUCLEOTIDE SEQUENCE [LARGE SCALE GENOMIC DNA]</scope>
    <source>
        <strain evidence="9">UoL-UT</strain>
    </source>
</reference>
<dbReference type="GO" id="GO:0005524">
    <property type="term" value="F:ATP binding"/>
    <property type="evidence" value="ECO:0007669"/>
    <property type="project" value="UniProtKB-KW"/>
</dbReference>
<sequence length="253" mass="28190">MREILKPFNLIYSVSSRNMAFTAPQTIPVITIPKYLEPKLKNWKMKFAKKEEEKQVELRRRGNRNVVVVSSKFESKLNHYLGQTYGKHKDIPLATRSWKKAKMIGDQLVFHPFSGNKAAEDLNNVNVTFSSLGLSDLVVEGISAMNFKKPVEIQRLAIPEILSKKNALISAETGCGKTLAYVAPMIDQIRRLKEKHINEFTQKKSPFGVIIVPSRELAVQIGTVASTLGSFCGVGVTINIGGLPQHMPCSGHD</sequence>
<dbReference type="InterPro" id="IPR014014">
    <property type="entry name" value="RNA_helicase_DEAD_Q_motif"/>
</dbReference>
<evidence type="ECO:0000256" key="4">
    <source>
        <dbReference type="ARBA" id="ARBA00022806"/>
    </source>
</evidence>
<proteinExistence type="predicted"/>
<keyword evidence="2" id="KW-0547">Nucleotide-binding</keyword>
<keyword evidence="5" id="KW-0067">ATP-binding</keyword>
<dbReference type="Pfam" id="PF00270">
    <property type="entry name" value="DEAD"/>
    <property type="match status" value="1"/>
</dbReference>
<dbReference type="AlphaFoldDB" id="A0A443S0T3"/>
<evidence type="ECO:0000256" key="2">
    <source>
        <dbReference type="ARBA" id="ARBA00022741"/>
    </source>
</evidence>
<evidence type="ECO:0000313" key="9">
    <source>
        <dbReference type="EMBL" id="RWS21091.1"/>
    </source>
</evidence>
<feature type="short sequence motif" description="Q motif" evidence="6">
    <location>
        <begin position="127"/>
        <end position="155"/>
    </location>
</feature>
<gene>
    <name evidence="9" type="ORF">B4U80_11937</name>
</gene>
<evidence type="ECO:0000256" key="6">
    <source>
        <dbReference type="PROSITE-ProRule" id="PRU00552"/>
    </source>
</evidence>
<dbReference type="PROSITE" id="PS51192">
    <property type="entry name" value="HELICASE_ATP_BIND_1"/>
    <property type="match status" value="1"/>
</dbReference>
<dbReference type="OrthoDB" id="10256233at2759"/>
<feature type="non-terminal residue" evidence="9">
    <location>
        <position position="253"/>
    </location>
</feature>
<dbReference type="InterPro" id="IPR011545">
    <property type="entry name" value="DEAD/DEAH_box_helicase_dom"/>
</dbReference>
<keyword evidence="3" id="KW-0378">Hydrolase</keyword>
<keyword evidence="10" id="KW-1185">Reference proteome</keyword>
<accession>A0A443S0T3</accession>
<dbReference type="VEuPathDB" id="VectorBase:LDEU010949"/>
<keyword evidence="4" id="KW-0347">Helicase</keyword>
<evidence type="ECO:0000256" key="5">
    <source>
        <dbReference type="ARBA" id="ARBA00022840"/>
    </source>
</evidence>
<dbReference type="GO" id="GO:0003676">
    <property type="term" value="F:nucleic acid binding"/>
    <property type="evidence" value="ECO:0007669"/>
    <property type="project" value="InterPro"/>
</dbReference>
<dbReference type="Proteomes" id="UP000288716">
    <property type="component" value="Unassembled WGS sequence"/>
</dbReference>
<dbReference type="PANTHER" id="PTHR47960">
    <property type="entry name" value="DEAD-BOX ATP-DEPENDENT RNA HELICASE 50"/>
    <property type="match status" value="1"/>
</dbReference>
<dbReference type="InterPro" id="IPR014001">
    <property type="entry name" value="Helicase_ATP-bd"/>
</dbReference>
<evidence type="ECO:0000313" key="10">
    <source>
        <dbReference type="Proteomes" id="UP000288716"/>
    </source>
</evidence>
<evidence type="ECO:0000259" key="7">
    <source>
        <dbReference type="PROSITE" id="PS51192"/>
    </source>
</evidence>
<dbReference type="EC" id="3.6.4.13" evidence="1"/>
<evidence type="ECO:0000256" key="3">
    <source>
        <dbReference type="ARBA" id="ARBA00022801"/>
    </source>
</evidence>
<evidence type="ECO:0000256" key="1">
    <source>
        <dbReference type="ARBA" id="ARBA00012552"/>
    </source>
</evidence>
<protein>
    <recommendedName>
        <fullName evidence="1">RNA helicase</fullName>
        <ecNumber evidence="1">3.6.4.13</ecNumber>
    </recommendedName>
</protein>
<dbReference type="PROSITE" id="PS51195">
    <property type="entry name" value="Q_MOTIF"/>
    <property type="match status" value="1"/>
</dbReference>
<feature type="domain" description="Helicase ATP-binding" evidence="7">
    <location>
        <begin position="158"/>
        <end position="253"/>
    </location>
</feature>
<organism evidence="9 10">
    <name type="scientific">Leptotrombidium deliense</name>
    <dbReference type="NCBI Taxonomy" id="299467"/>
    <lineage>
        <taxon>Eukaryota</taxon>
        <taxon>Metazoa</taxon>
        <taxon>Ecdysozoa</taxon>
        <taxon>Arthropoda</taxon>
        <taxon>Chelicerata</taxon>
        <taxon>Arachnida</taxon>
        <taxon>Acari</taxon>
        <taxon>Acariformes</taxon>
        <taxon>Trombidiformes</taxon>
        <taxon>Prostigmata</taxon>
        <taxon>Anystina</taxon>
        <taxon>Parasitengona</taxon>
        <taxon>Trombiculoidea</taxon>
        <taxon>Trombiculidae</taxon>
        <taxon>Leptotrombidium</taxon>
    </lineage>
</organism>
<feature type="domain" description="DEAD-box RNA helicase Q" evidence="8">
    <location>
        <begin position="127"/>
        <end position="155"/>
    </location>
</feature>
<evidence type="ECO:0000259" key="8">
    <source>
        <dbReference type="PROSITE" id="PS51195"/>
    </source>
</evidence>
<name>A0A443S0T3_9ACAR</name>
<comment type="caution">
    <text evidence="9">The sequence shown here is derived from an EMBL/GenBank/DDBJ whole genome shotgun (WGS) entry which is preliminary data.</text>
</comment>
<dbReference type="SUPFAM" id="SSF52540">
    <property type="entry name" value="P-loop containing nucleoside triphosphate hydrolases"/>
    <property type="match status" value="1"/>
</dbReference>